<dbReference type="EMBL" id="MCFH01000029">
    <property type="protein sequence ID" value="ORX47881.1"/>
    <property type="molecule type" value="Genomic_DNA"/>
</dbReference>
<sequence>MDQIQHGACNDFLNQFYNNLLKGTGKNNENKNVQNIFETFSNNSSKNISNKNISDNKTKQKVHKYNVYEEKILNDALLSKEMIKAKKNGKEINVLQQEITNNFLLNSENKNNENLILESQKKNYLTFKEPKEPDKDYNNININNAICNLNGNYYQKYIQKLYNNKKNLNVNVIEDHMLINTYGNIFSSDINSKSINKINFEMDNNKEIYNNNIDTGYQILLNSTSIKNDYNQFLKPNVITENSMNKNLEDPNSEENLKKIEQQINLLLFSSKNSSNNSTKENSNNSNEKLYGFINNDDDDDFNNKKSENKNFHNNNNNNNNNNIPNNRPLLSRLVSQLDSLAEISNNYLEVNNQKGEIKEHKAFNKNYDNSSKSYLKNNIINRNIINKNGKADNNNADTHLKKTYHKKNQEKIITENFSQINKWYSLNEKLNKEKINSDKCKNLKKENSNTFKKSDDNNLNEVILTESENLKFKNYKRKSFDEYKFKGNSSKVDNTRNSQLKQRHSFANIKMTEKIISQDFYFELTDAINKTVDEIKAKPIDLKKREILFKYIKSVAKKVFPGKNNIIAKYNFLQQLSIFTTI</sequence>
<reference evidence="2 3" key="2">
    <citation type="submission" date="2016-08" db="EMBL/GenBank/DDBJ databases">
        <title>Pervasive Adenine N6-methylation of Active Genes in Fungi.</title>
        <authorList>
            <consortium name="DOE Joint Genome Institute"/>
            <person name="Mondo S.J."/>
            <person name="Dannebaum R.O."/>
            <person name="Kuo R.C."/>
            <person name="Labutti K."/>
            <person name="Haridas S."/>
            <person name="Kuo A."/>
            <person name="Salamov A."/>
            <person name="Ahrendt S.R."/>
            <person name="Lipzen A."/>
            <person name="Sullivan W."/>
            <person name="Andreopoulos W.B."/>
            <person name="Clum A."/>
            <person name="Lindquist E."/>
            <person name="Daum C."/>
            <person name="Ramamoorthy G.K."/>
            <person name="Gryganskyi A."/>
            <person name="Culley D."/>
            <person name="Magnuson J.K."/>
            <person name="James T.Y."/>
            <person name="O'Malley M.A."/>
            <person name="Stajich J.E."/>
            <person name="Spatafora J.W."/>
            <person name="Visel A."/>
            <person name="Grigoriev I.V."/>
        </authorList>
    </citation>
    <scope>NUCLEOTIDE SEQUENCE [LARGE SCALE GENOMIC DNA]</scope>
    <source>
        <strain evidence="3">finn</strain>
    </source>
</reference>
<evidence type="ECO:0000256" key="1">
    <source>
        <dbReference type="SAM" id="MobiDB-lite"/>
    </source>
</evidence>
<proteinExistence type="predicted"/>
<gene>
    <name evidence="2" type="ORF">BCR36DRAFT_85699</name>
</gene>
<accession>A0A1Y1V5Q3</accession>
<dbReference type="AlphaFoldDB" id="A0A1Y1V5Q3"/>
<evidence type="ECO:0000313" key="3">
    <source>
        <dbReference type="Proteomes" id="UP000193719"/>
    </source>
</evidence>
<evidence type="ECO:0000313" key="2">
    <source>
        <dbReference type="EMBL" id="ORX47881.1"/>
    </source>
</evidence>
<feature type="compositionally biased region" description="Low complexity" evidence="1">
    <location>
        <begin position="312"/>
        <end position="327"/>
    </location>
</feature>
<comment type="caution">
    <text evidence="2">The sequence shown here is derived from an EMBL/GenBank/DDBJ whole genome shotgun (WGS) entry which is preliminary data.</text>
</comment>
<protein>
    <submittedName>
        <fullName evidence="2">Uncharacterized protein</fullName>
    </submittedName>
</protein>
<reference evidence="2 3" key="1">
    <citation type="submission" date="2016-08" db="EMBL/GenBank/DDBJ databases">
        <title>Genomes of anaerobic fungi encode conserved fungal cellulosomes for biomass hydrolysis.</title>
        <authorList>
            <consortium name="DOE Joint Genome Institute"/>
            <person name="Haitjema C.H."/>
            <person name="Gilmore S.P."/>
            <person name="Henske J.K."/>
            <person name="Solomon K.V."/>
            <person name="De Groot R."/>
            <person name="Kuo A."/>
            <person name="Mondo S.J."/>
            <person name="Salamov A.A."/>
            <person name="Labutti K."/>
            <person name="Zhao Z."/>
            <person name="Chiniquy J."/>
            <person name="Barry K."/>
            <person name="Brewer H.M."/>
            <person name="Purvine S.O."/>
            <person name="Wright A.T."/>
            <person name="Boxma B."/>
            <person name="Van Alen T."/>
            <person name="Hackstein J.H."/>
            <person name="Baker S.E."/>
            <person name="Grigoriev I.V."/>
            <person name="O'Malley M.A."/>
        </authorList>
    </citation>
    <scope>NUCLEOTIDE SEQUENCE [LARGE SCALE GENOMIC DNA]</scope>
    <source>
        <strain evidence="3">finn</strain>
    </source>
</reference>
<keyword evidence="3" id="KW-1185">Reference proteome</keyword>
<feature type="region of interest" description="Disordered" evidence="1">
    <location>
        <begin position="271"/>
        <end position="328"/>
    </location>
</feature>
<feature type="compositionally biased region" description="Low complexity" evidence="1">
    <location>
        <begin position="271"/>
        <end position="289"/>
    </location>
</feature>
<dbReference type="Proteomes" id="UP000193719">
    <property type="component" value="Unassembled WGS sequence"/>
</dbReference>
<feature type="compositionally biased region" description="Basic and acidic residues" evidence="1">
    <location>
        <begin position="302"/>
        <end position="311"/>
    </location>
</feature>
<name>A0A1Y1V5Q3_9FUNG</name>
<organism evidence="2 3">
    <name type="scientific">Piromyces finnis</name>
    <dbReference type="NCBI Taxonomy" id="1754191"/>
    <lineage>
        <taxon>Eukaryota</taxon>
        <taxon>Fungi</taxon>
        <taxon>Fungi incertae sedis</taxon>
        <taxon>Chytridiomycota</taxon>
        <taxon>Chytridiomycota incertae sedis</taxon>
        <taxon>Neocallimastigomycetes</taxon>
        <taxon>Neocallimastigales</taxon>
        <taxon>Neocallimastigaceae</taxon>
        <taxon>Piromyces</taxon>
    </lineage>
</organism>